<dbReference type="Proteomes" id="UP000196239">
    <property type="component" value="Chromosome 1"/>
</dbReference>
<gene>
    <name evidence="3" type="ORF">NDEV_0359</name>
</gene>
<dbReference type="EC" id="1.20.4.1" evidence="3"/>
<keyword evidence="1" id="KW-0059">Arsenical resistance</keyword>
<proteinExistence type="predicted"/>
<dbReference type="Gene3D" id="3.40.50.2300">
    <property type="match status" value="1"/>
</dbReference>
<evidence type="ECO:0000256" key="1">
    <source>
        <dbReference type="ARBA" id="ARBA00022849"/>
    </source>
</evidence>
<name>A0A128A192_9ARCH</name>
<dbReference type="GO" id="GO:0008794">
    <property type="term" value="F:arsenate reductase (glutaredoxin) activity"/>
    <property type="evidence" value="ECO:0007669"/>
    <property type="project" value="UniProtKB-EC"/>
</dbReference>
<accession>A0A128A192</accession>
<dbReference type="SUPFAM" id="SSF52788">
    <property type="entry name" value="Phosphotyrosine protein phosphatases I"/>
    <property type="match status" value="1"/>
</dbReference>
<feature type="domain" description="Phosphotyrosine protein phosphatase I" evidence="2">
    <location>
        <begin position="11"/>
        <end position="138"/>
    </location>
</feature>
<protein>
    <submittedName>
        <fullName evidence="3">Arsenate reductase</fullName>
        <ecNumber evidence="3">1.20.4.1</ecNumber>
    </submittedName>
</protein>
<reference evidence="4" key="1">
    <citation type="submission" date="2015-10" db="EMBL/GenBank/DDBJ databases">
        <authorList>
            <person name="Lehtovirta-Morley L.E."/>
            <person name="Vieille C."/>
        </authorList>
    </citation>
    <scope>NUCLEOTIDE SEQUENCE [LARGE SCALE GENOMIC DNA]</scope>
</reference>
<dbReference type="InterPro" id="IPR036196">
    <property type="entry name" value="Ptyr_pPase_sf"/>
</dbReference>
<dbReference type="InterPro" id="IPR023485">
    <property type="entry name" value="Ptyr_pPase"/>
</dbReference>
<evidence type="ECO:0000259" key="2">
    <source>
        <dbReference type="SMART" id="SM00226"/>
    </source>
</evidence>
<dbReference type="SMART" id="SM00226">
    <property type="entry name" value="LMWPc"/>
    <property type="match status" value="1"/>
</dbReference>
<evidence type="ECO:0000313" key="3">
    <source>
        <dbReference type="EMBL" id="CUR51124.1"/>
    </source>
</evidence>
<dbReference type="PANTHER" id="PTHR43428:SF1">
    <property type="entry name" value="ARSENATE REDUCTASE"/>
    <property type="match status" value="1"/>
</dbReference>
<dbReference type="PANTHER" id="PTHR43428">
    <property type="entry name" value="ARSENATE REDUCTASE"/>
    <property type="match status" value="1"/>
</dbReference>
<dbReference type="AlphaFoldDB" id="A0A128A192"/>
<keyword evidence="4" id="KW-1185">Reference proteome</keyword>
<dbReference type="CDD" id="cd16345">
    <property type="entry name" value="LMWP_ArsC"/>
    <property type="match status" value="1"/>
</dbReference>
<dbReference type="EMBL" id="LN890280">
    <property type="protein sequence ID" value="CUR51124.1"/>
    <property type="molecule type" value="Genomic_DNA"/>
</dbReference>
<evidence type="ECO:0000313" key="4">
    <source>
        <dbReference type="Proteomes" id="UP000196239"/>
    </source>
</evidence>
<dbReference type="Pfam" id="PF01451">
    <property type="entry name" value="LMWPc"/>
    <property type="match status" value="1"/>
</dbReference>
<organism evidence="3 4">
    <name type="scientific">Nitrosotalea devaniterrae</name>
    <dbReference type="NCBI Taxonomy" id="1078905"/>
    <lineage>
        <taxon>Archaea</taxon>
        <taxon>Nitrososphaerota</taxon>
        <taxon>Nitrososphaeria</taxon>
        <taxon>Nitrosotaleales</taxon>
        <taxon>Nitrosotaleaceae</taxon>
        <taxon>Nitrosotalea</taxon>
    </lineage>
</organism>
<dbReference type="GO" id="GO:0046685">
    <property type="term" value="P:response to arsenic-containing substance"/>
    <property type="evidence" value="ECO:0007669"/>
    <property type="project" value="UniProtKB-KW"/>
</dbReference>
<dbReference type="KEGG" id="ndv:NDEV_0359"/>
<keyword evidence="3" id="KW-0560">Oxidoreductase</keyword>
<sequence>MKFFGKHNEGKKILFVCVENAGRSQIAEGFFRKYAPKGWTTISAGSRPTPEINPVAVDVMKEVGIDISKQKPKELSEELIRSSFIKVSMGCMEQTECPAVFLGNHQDWGIEDPKGKPIEKVREIRDEIEKKVKELATNLELS</sequence>